<dbReference type="PANTHER" id="PTHR36930:SF1">
    <property type="entry name" value="MOSC DOMAIN-CONTAINING PROTEIN"/>
    <property type="match status" value="1"/>
</dbReference>
<dbReference type="PROSITE" id="PS51340">
    <property type="entry name" value="MOSC"/>
    <property type="match status" value="1"/>
</dbReference>
<dbReference type="GO" id="GO:0030151">
    <property type="term" value="F:molybdenum ion binding"/>
    <property type="evidence" value="ECO:0007669"/>
    <property type="project" value="InterPro"/>
</dbReference>
<dbReference type="InterPro" id="IPR052716">
    <property type="entry name" value="MOSC_domain"/>
</dbReference>
<feature type="domain" description="MOSC" evidence="1">
    <location>
        <begin position="28"/>
        <end position="183"/>
    </location>
</feature>
<evidence type="ECO:0000313" key="3">
    <source>
        <dbReference type="Proteomes" id="UP000594800"/>
    </source>
</evidence>
<keyword evidence="3" id="KW-1185">Reference proteome</keyword>
<dbReference type="Proteomes" id="UP000594800">
    <property type="component" value="Chromosome"/>
</dbReference>
<dbReference type="EMBL" id="CP064942">
    <property type="protein sequence ID" value="QPH55673.1"/>
    <property type="molecule type" value="Genomic_DNA"/>
</dbReference>
<accession>A0A7S9QE48</accession>
<dbReference type="GO" id="GO:0003824">
    <property type="term" value="F:catalytic activity"/>
    <property type="evidence" value="ECO:0007669"/>
    <property type="project" value="InterPro"/>
</dbReference>
<dbReference type="RefSeq" id="WP_196104935.1">
    <property type="nucleotide sequence ID" value="NZ_CP064942.1"/>
</dbReference>
<evidence type="ECO:0000313" key="2">
    <source>
        <dbReference type="EMBL" id="QPH55673.1"/>
    </source>
</evidence>
<dbReference type="PANTHER" id="PTHR36930">
    <property type="entry name" value="METAL-SULFUR CLUSTER BIOSYNTHESIS PROTEINS YUAD-RELATED"/>
    <property type="match status" value="1"/>
</dbReference>
<proteinExistence type="predicted"/>
<dbReference type="AlphaFoldDB" id="A0A7S9QE48"/>
<dbReference type="InterPro" id="IPR005302">
    <property type="entry name" value="MoCF_Sase_C"/>
</dbReference>
<dbReference type="SUPFAM" id="SSF50800">
    <property type="entry name" value="PK beta-barrel domain-like"/>
    <property type="match status" value="1"/>
</dbReference>
<name>A0A7S9QE48_9RHOB</name>
<organism evidence="2 3">
    <name type="scientific">Pontivivens ytuae</name>
    <dbReference type="NCBI Taxonomy" id="2789856"/>
    <lineage>
        <taxon>Bacteria</taxon>
        <taxon>Pseudomonadati</taxon>
        <taxon>Pseudomonadota</taxon>
        <taxon>Alphaproteobacteria</taxon>
        <taxon>Rhodobacterales</taxon>
        <taxon>Paracoccaceae</taxon>
        <taxon>Pontivivens</taxon>
    </lineage>
</organism>
<protein>
    <submittedName>
        <fullName evidence="2">MOSC domain-containing protein</fullName>
    </submittedName>
</protein>
<dbReference type="KEGG" id="poz:I0K15_08085"/>
<sequence>MPVLQSTEITGRVTWLGLVTDRNESLCSAPVDRVEATFNGLEGEYHSGLIRESCARVRTQYAVGTPIRNTRQVSLLSAEELAATGAALELDELPPEWVGTNILIEGIPDFTQLPPSSRLIFERGASLVVDMENAPCQWPAKEIERRRPGHGTGYKPAAKGRRGLTGWVEAEGMILLGDEVRLHVPPQRLYPHI</sequence>
<evidence type="ECO:0000259" key="1">
    <source>
        <dbReference type="PROSITE" id="PS51340"/>
    </source>
</evidence>
<reference evidence="2 3" key="1">
    <citation type="submission" date="2020-11" db="EMBL/GenBank/DDBJ databases">
        <title>Description of Pontivivens ytuae sp. nov. isolated from deep sea sediment of Mariana Trench.</title>
        <authorList>
            <person name="Wang Z."/>
            <person name="Sun Q.-L."/>
            <person name="Xu X.-D."/>
            <person name="Tang Y.-Z."/>
            <person name="Zhang J."/>
        </authorList>
    </citation>
    <scope>NUCLEOTIDE SEQUENCE [LARGE SCALE GENOMIC DNA]</scope>
    <source>
        <strain evidence="2 3">MT2928</strain>
    </source>
</reference>
<dbReference type="Pfam" id="PF03473">
    <property type="entry name" value="MOSC"/>
    <property type="match status" value="1"/>
</dbReference>
<dbReference type="GO" id="GO:0030170">
    <property type="term" value="F:pyridoxal phosphate binding"/>
    <property type="evidence" value="ECO:0007669"/>
    <property type="project" value="InterPro"/>
</dbReference>
<gene>
    <name evidence="2" type="ORF">I0K15_08085</name>
</gene>
<dbReference type="Gene3D" id="2.40.33.20">
    <property type="entry name" value="PK beta-barrel domain-like"/>
    <property type="match status" value="1"/>
</dbReference>
<dbReference type="InterPro" id="IPR011037">
    <property type="entry name" value="Pyrv_Knase-like_insert_dom_sf"/>
</dbReference>